<feature type="domain" description="IrrE N-terminal-like" evidence="2">
    <location>
        <begin position="161"/>
        <end position="275"/>
    </location>
</feature>
<organism evidence="3 4">
    <name type="scientific">Acinetobacter lwoffii</name>
    <dbReference type="NCBI Taxonomy" id="28090"/>
    <lineage>
        <taxon>Bacteria</taxon>
        <taxon>Pseudomonadati</taxon>
        <taxon>Pseudomonadota</taxon>
        <taxon>Gammaproteobacteria</taxon>
        <taxon>Moraxellales</taxon>
        <taxon>Moraxellaceae</taxon>
        <taxon>Acinetobacter</taxon>
    </lineage>
</organism>
<comment type="similarity">
    <text evidence="1">Belongs to the short-chain fatty acyl-CoA assimilation regulator (ScfR) family.</text>
</comment>
<dbReference type="AlphaFoldDB" id="A0AAJ4P3F0"/>
<sequence>MQVIDRTRLKVAKDLRRLSNKDFANLLGCSEPKIRKILTDGKYPISCEDFQQITEKLGLPASFFLADDNLELVNSSDIFYRSAARIKAEYRNANEAYILLAKKINLYFESKLTLPKFSFPDLEIFESNHPDYPSSVANNLRGFWGLGIQPVNNIIALLELKGFRVFRLPFDIKQMDALSFFDEQSGNPFIFLNDFKSFERQRFDAAHELGHMILHKDDNAEYNRTKESEADQFASEFLMPYEGFTSNLPKNLSIQSMIEYKKYWRVSLKAVNYRCHKLDLISDWIYKNNSIRINSFGYHLNEPDPTYGDQSLFYSKILKTLATQDGFSISKMLDGIGISRSDFNDLTFYSIDKFEESKPRPKLYVVS</sequence>
<dbReference type="GO" id="GO:0003677">
    <property type="term" value="F:DNA binding"/>
    <property type="evidence" value="ECO:0007669"/>
    <property type="project" value="InterPro"/>
</dbReference>
<reference evidence="3" key="2">
    <citation type="journal article" date="2019" name="Nat. Commun.">
        <title>Spatiotemporal dynamics of multidrug resistant bacteria on intensive care unit surfaces.</title>
        <authorList>
            <person name="D'Souza A.W."/>
            <person name="Potter R.F."/>
            <person name="Wallace M."/>
            <person name="Shupe A."/>
            <person name="Patel S."/>
            <person name="Sun X."/>
            <person name="Gul D."/>
            <person name="Kwon J.H."/>
            <person name="Andleeb S."/>
            <person name="Burnham C.D."/>
            <person name="Dantas G."/>
        </authorList>
    </citation>
    <scope>NUCLEOTIDE SEQUENCE</scope>
    <source>
        <strain evidence="3">AL_065</strain>
    </source>
</reference>
<proteinExistence type="inferred from homology"/>
<protein>
    <submittedName>
        <fullName evidence="3">XRE family transcriptional regulator</fullName>
    </submittedName>
</protein>
<dbReference type="SUPFAM" id="SSF47413">
    <property type="entry name" value="lambda repressor-like DNA-binding domains"/>
    <property type="match status" value="1"/>
</dbReference>
<gene>
    <name evidence="3" type="ORF">EVX74_014595</name>
</gene>
<evidence type="ECO:0000259" key="2">
    <source>
        <dbReference type="Pfam" id="PF06114"/>
    </source>
</evidence>
<accession>A0AAJ4P3F0</accession>
<dbReference type="EMBL" id="CP078045">
    <property type="protein sequence ID" value="QXR07267.1"/>
    <property type="molecule type" value="Genomic_DNA"/>
</dbReference>
<dbReference type="PANTHER" id="PTHR43236">
    <property type="entry name" value="ANTITOXIN HIGA1"/>
    <property type="match status" value="1"/>
</dbReference>
<dbReference type="InterPro" id="IPR052345">
    <property type="entry name" value="Rad_response_metalloprotease"/>
</dbReference>
<dbReference type="PANTHER" id="PTHR43236:SF1">
    <property type="entry name" value="BLL7220 PROTEIN"/>
    <property type="match status" value="1"/>
</dbReference>
<dbReference type="Gene3D" id="1.10.10.2910">
    <property type="match status" value="1"/>
</dbReference>
<dbReference type="Proteomes" id="UP000293391">
    <property type="component" value="Chromosome"/>
</dbReference>
<dbReference type="InterPro" id="IPR010359">
    <property type="entry name" value="IrrE_HExxH"/>
</dbReference>
<dbReference type="CDD" id="cd00093">
    <property type="entry name" value="HTH_XRE"/>
    <property type="match status" value="1"/>
</dbReference>
<name>A0AAJ4P3F0_ACILW</name>
<dbReference type="Pfam" id="PF06114">
    <property type="entry name" value="Peptidase_M78"/>
    <property type="match status" value="1"/>
</dbReference>
<reference evidence="3" key="1">
    <citation type="submission" date="2018-10" db="EMBL/GenBank/DDBJ databases">
        <authorList>
            <person name="D'Souza A.W."/>
            <person name="Potter R.F."/>
            <person name="Wallace M."/>
            <person name="Shupe A."/>
            <person name="Patel S."/>
            <person name="Sun S."/>
            <person name="Gul D."/>
            <person name="Kwon J.H."/>
            <person name="Andleeb S."/>
            <person name="Burnham C.-A.D."/>
            <person name="Dantas G."/>
        </authorList>
    </citation>
    <scope>NUCLEOTIDE SEQUENCE</scope>
    <source>
        <strain evidence="3">AL_065</strain>
    </source>
</reference>
<reference evidence="3" key="3">
    <citation type="submission" date="2021-06" db="EMBL/GenBank/DDBJ databases">
        <authorList>
            <person name="Diorio-Toth L."/>
        </authorList>
    </citation>
    <scope>NUCLEOTIDE SEQUENCE</scope>
    <source>
        <strain evidence="3">AL_065</strain>
    </source>
</reference>
<evidence type="ECO:0000256" key="1">
    <source>
        <dbReference type="ARBA" id="ARBA00007227"/>
    </source>
</evidence>
<evidence type="ECO:0000313" key="3">
    <source>
        <dbReference type="EMBL" id="QXR07267.1"/>
    </source>
</evidence>
<dbReference type="InterPro" id="IPR001387">
    <property type="entry name" value="Cro/C1-type_HTH"/>
</dbReference>
<dbReference type="RefSeq" id="WP_004729258.1">
    <property type="nucleotide sequence ID" value="NZ_CABIYT010000010.1"/>
</dbReference>
<dbReference type="InterPro" id="IPR010982">
    <property type="entry name" value="Lambda_DNA-bd_dom_sf"/>
</dbReference>
<evidence type="ECO:0000313" key="4">
    <source>
        <dbReference type="Proteomes" id="UP000293391"/>
    </source>
</evidence>